<dbReference type="AlphaFoldDB" id="B7X5K0"/>
<evidence type="ECO:0000313" key="3">
    <source>
        <dbReference type="Proteomes" id="UP000003039"/>
    </source>
</evidence>
<accession>B7X5K0</accession>
<organism evidence="2 3">
    <name type="scientific">Comamonas testosteroni (strain DSM 14576 / KF-1)</name>
    <name type="common">Pseudomonas testosteroni</name>
    <dbReference type="NCBI Taxonomy" id="399795"/>
    <lineage>
        <taxon>Bacteria</taxon>
        <taxon>Pseudomonadati</taxon>
        <taxon>Pseudomonadota</taxon>
        <taxon>Betaproteobacteria</taxon>
        <taxon>Burkholderiales</taxon>
        <taxon>Comamonadaceae</taxon>
        <taxon>Comamonas</taxon>
    </lineage>
</organism>
<name>B7X5K0_COMTK</name>
<feature type="region of interest" description="Disordered" evidence="1">
    <location>
        <begin position="1"/>
        <end position="21"/>
    </location>
</feature>
<evidence type="ECO:0000313" key="2">
    <source>
        <dbReference type="EMBL" id="EED66992.1"/>
    </source>
</evidence>
<evidence type="ECO:0000256" key="1">
    <source>
        <dbReference type="SAM" id="MobiDB-lite"/>
    </source>
</evidence>
<proteinExistence type="predicted"/>
<sequence>MSHQPASHRFETDSWPLHHSHGKPLGSCYAKPINSPAFTPLALYALIFEVHHVLPDSFALNDFATR</sequence>
<gene>
    <name evidence="2" type="ORF">CtesDRAFT_PD1938</name>
</gene>
<protein>
    <submittedName>
        <fullName evidence="2">Uncharacterized protein</fullName>
    </submittedName>
</protein>
<reference evidence="2 3" key="1">
    <citation type="journal article" date="2004" name="Appl. Environ. Microbiol.">
        <title>Mineralization of individual congeners of linear alkylbenzenesulfonate by defined pairs of heterotrophic bacteria.</title>
        <authorList>
            <person name="Schleheck D."/>
            <person name="Knepper T.P."/>
            <person name="Fischer K."/>
            <person name="Cook A.M."/>
        </authorList>
    </citation>
    <scope>NUCLEOTIDE SEQUENCE [LARGE SCALE GENOMIC DNA]</scope>
    <source>
        <strain evidence="3">DSM 14576 / KF-1</strain>
    </source>
</reference>
<dbReference type="Proteomes" id="UP000003039">
    <property type="component" value="Unassembled WGS sequence"/>
</dbReference>
<comment type="caution">
    <text evidence="2">The sequence shown here is derived from an EMBL/GenBank/DDBJ whole genome shotgun (WGS) entry which is preliminary data.</text>
</comment>
<dbReference type="EMBL" id="AAUJ02000001">
    <property type="protein sequence ID" value="EED66992.1"/>
    <property type="molecule type" value="Genomic_DNA"/>
</dbReference>